<evidence type="ECO:0000256" key="4">
    <source>
        <dbReference type="SAM" id="MobiDB-lite"/>
    </source>
</evidence>
<dbReference type="SUPFAM" id="SSF109604">
    <property type="entry name" value="HD-domain/PDEase-like"/>
    <property type="match status" value="1"/>
</dbReference>
<evidence type="ECO:0000259" key="5">
    <source>
        <dbReference type="PROSITE" id="PS51845"/>
    </source>
</evidence>
<dbReference type="STRING" id="5722.A2FSQ8"/>
<dbReference type="KEGG" id="tva:4749766"/>
<dbReference type="SUPFAM" id="SSF55781">
    <property type="entry name" value="GAF domain-like"/>
    <property type="match status" value="1"/>
</dbReference>
<gene>
    <name evidence="6" type="ORF">TVAG_460200</name>
</gene>
<dbReference type="eggNOG" id="KOG3689">
    <property type="taxonomic scope" value="Eukaryota"/>
</dbReference>
<dbReference type="RefSeq" id="XP_001304990.1">
    <property type="nucleotide sequence ID" value="XM_001304989.1"/>
</dbReference>
<feature type="domain" description="PDEase" evidence="5">
    <location>
        <begin position="712"/>
        <end position="1017"/>
    </location>
</feature>
<keyword evidence="2" id="KW-0378">Hydrolase</keyword>
<feature type="compositionally biased region" description="Polar residues" evidence="4">
    <location>
        <begin position="1"/>
        <end position="14"/>
    </location>
</feature>
<keyword evidence="3" id="KW-0175">Coiled coil</keyword>
<dbReference type="InterPro" id="IPR002073">
    <property type="entry name" value="PDEase_catalytic_dom"/>
</dbReference>
<evidence type="ECO:0000256" key="2">
    <source>
        <dbReference type="ARBA" id="ARBA00022801"/>
    </source>
</evidence>
<dbReference type="InterPro" id="IPR036971">
    <property type="entry name" value="PDEase_catalytic_dom_sf"/>
</dbReference>
<reference evidence="6" key="1">
    <citation type="submission" date="2006-10" db="EMBL/GenBank/DDBJ databases">
        <authorList>
            <person name="Amadeo P."/>
            <person name="Zhao Q."/>
            <person name="Wortman J."/>
            <person name="Fraser-Liggett C."/>
            <person name="Carlton J."/>
        </authorList>
    </citation>
    <scope>NUCLEOTIDE SEQUENCE</scope>
    <source>
        <strain evidence="6">G3</strain>
    </source>
</reference>
<protein>
    <submittedName>
        <fullName evidence="6">3'5'-cyclic nucleotide phosphodiesterase family protein</fullName>
    </submittedName>
</protein>
<dbReference type="VEuPathDB" id="TrichDB:TVAGG3_0847310"/>
<name>A2FSQ8_TRIV3</name>
<accession>A2FSQ8</accession>
<dbReference type="GO" id="GO:0046872">
    <property type="term" value="F:metal ion binding"/>
    <property type="evidence" value="ECO:0007669"/>
    <property type="project" value="UniProtKB-KW"/>
</dbReference>
<dbReference type="CDD" id="cd00077">
    <property type="entry name" value="HDc"/>
    <property type="match status" value="1"/>
</dbReference>
<dbReference type="GO" id="GO:0004115">
    <property type="term" value="F:3',5'-cyclic-AMP phosphodiesterase activity"/>
    <property type="evidence" value="ECO:0000318"/>
    <property type="project" value="GO_Central"/>
</dbReference>
<feature type="compositionally biased region" description="Polar residues" evidence="4">
    <location>
        <begin position="21"/>
        <end position="30"/>
    </location>
</feature>
<organism evidence="6 7">
    <name type="scientific">Trichomonas vaginalis (strain ATCC PRA-98 / G3)</name>
    <dbReference type="NCBI Taxonomy" id="412133"/>
    <lineage>
        <taxon>Eukaryota</taxon>
        <taxon>Metamonada</taxon>
        <taxon>Parabasalia</taxon>
        <taxon>Trichomonadida</taxon>
        <taxon>Trichomonadidae</taxon>
        <taxon>Trichomonas</taxon>
    </lineage>
</organism>
<reference evidence="6" key="2">
    <citation type="journal article" date="2007" name="Science">
        <title>Draft genome sequence of the sexually transmitted pathogen Trichomonas vaginalis.</title>
        <authorList>
            <person name="Carlton J.M."/>
            <person name="Hirt R.P."/>
            <person name="Silva J.C."/>
            <person name="Delcher A.L."/>
            <person name="Schatz M."/>
            <person name="Zhao Q."/>
            <person name="Wortman J.R."/>
            <person name="Bidwell S.L."/>
            <person name="Alsmark U.C.M."/>
            <person name="Besteiro S."/>
            <person name="Sicheritz-Ponten T."/>
            <person name="Noel C.J."/>
            <person name="Dacks J.B."/>
            <person name="Foster P.G."/>
            <person name="Simillion C."/>
            <person name="Van de Peer Y."/>
            <person name="Miranda-Saavedra D."/>
            <person name="Barton G.J."/>
            <person name="Westrop G.D."/>
            <person name="Mueller S."/>
            <person name="Dessi D."/>
            <person name="Fiori P.L."/>
            <person name="Ren Q."/>
            <person name="Paulsen I."/>
            <person name="Zhang H."/>
            <person name="Bastida-Corcuera F.D."/>
            <person name="Simoes-Barbosa A."/>
            <person name="Brown M.T."/>
            <person name="Hayes R.D."/>
            <person name="Mukherjee M."/>
            <person name="Okumura C.Y."/>
            <person name="Schneider R."/>
            <person name="Smith A.J."/>
            <person name="Vanacova S."/>
            <person name="Villalvazo M."/>
            <person name="Haas B.J."/>
            <person name="Pertea M."/>
            <person name="Feldblyum T.V."/>
            <person name="Utterback T.R."/>
            <person name="Shu C.L."/>
            <person name="Osoegawa K."/>
            <person name="de Jong P.J."/>
            <person name="Hrdy I."/>
            <person name="Horvathova L."/>
            <person name="Zubacova Z."/>
            <person name="Dolezal P."/>
            <person name="Malik S.B."/>
            <person name="Logsdon J.M. Jr."/>
            <person name="Henze K."/>
            <person name="Gupta A."/>
            <person name="Wang C.C."/>
            <person name="Dunne R.L."/>
            <person name="Upcroft J.A."/>
            <person name="Upcroft P."/>
            <person name="White O."/>
            <person name="Salzberg S.L."/>
            <person name="Tang P."/>
            <person name="Chiu C.-H."/>
            <person name="Lee Y.-S."/>
            <person name="Embley T.M."/>
            <person name="Coombs G.H."/>
            <person name="Mottram J.C."/>
            <person name="Tachezy J."/>
            <person name="Fraser-Liggett C.M."/>
            <person name="Johnson P.J."/>
        </authorList>
    </citation>
    <scope>NUCLEOTIDE SEQUENCE [LARGE SCALE GENOMIC DNA]</scope>
    <source>
        <strain evidence="6">G3</strain>
    </source>
</reference>
<dbReference type="Proteomes" id="UP000001542">
    <property type="component" value="Unassembled WGS sequence"/>
</dbReference>
<dbReference type="InParanoid" id="A2FSQ8"/>
<feature type="region of interest" description="Disordered" evidence="4">
    <location>
        <begin position="1"/>
        <end position="40"/>
    </location>
</feature>
<keyword evidence="7" id="KW-1185">Reference proteome</keyword>
<dbReference type="SMR" id="A2FSQ8"/>
<evidence type="ECO:0000313" key="6">
    <source>
        <dbReference type="EMBL" id="EAX92060.1"/>
    </source>
</evidence>
<dbReference type="Pfam" id="PF00233">
    <property type="entry name" value="PDEase_I"/>
    <property type="match status" value="1"/>
</dbReference>
<dbReference type="GO" id="GO:0007165">
    <property type="term" value="P:signal transduction"/>
    <property type="evidence" value="ECO:0007669"/>
    <property type="project" value="InterPro"/>
</dbReference>
<dbReference type="EMBL" id="DS113993">
    <property type="protein sequence ID" value="EAX92060.1"/>
    <property type="molecule type" value="Genomic_DNA"/>
</dbReference>
<keyword evidence="1" id="KW-0479">Metal-binding</keyword>
<dbReference type="Gene3D" id="1.10.1300.10">
    <property type="entry name" value="3'5'-cyclic nucleotide phosphodiesterase, catalytic domain"/>
    <property type="match status" value="1"/>
</dbReference>
<evidence type="ECO:0000256" key="3">
    <source>
        <dbReference type="SAM" id="Coils"/>
    </source>
</evidence>
<evidence type="ECO:0000256" key="1">
    <source>
        <dbReference type="ARBA" id="ARBA00022723"/>
    </source>
</evidence>
<sequence length="1017" mass="117610">MKTSSGNRGFTGSVRNPKLFTPNSTKNSRLSNDRSPEQIPPDLINLIGQIESNLENSFRHLQEQMEIIQEKIETLETDRVQQEQRIDYLKQNRNIDDSNVVAINSDTADLYAANNPIILEAFLGKQLYSKFTDVINQIEEKSQIPLIKSSLIQLQRIGKCFESYKILSDFVHESVFLEKFIEETEKIFDSNCVYVFKRNPKTSFFRCQFNKTMFIELNDDGALILTAIKKNTVVLIDNPPSEPEYSNSIDPLLNPNNFKVLLVPIGTDAVIEILFTSKKAVTFSQEDIYVASFYSIIMKPLIDENSAYENVDHSIDVQTKKRAFDNELLSKDSFDKLIKFISHTPLNDSTIFIVDNETELYYFELFSGRLITHIVDFQGIEKECYESKKEIANKLEQGCYPLLDTNRNVSALFTTYSVSDQINKSSFCANLSLVVPQCVLNANQNTLDQSKKALKKFKGEIKKFTPEYITEGRFVFNLLQSISNVLNCEYISLYVEGNHVMTVQMTNECPQVFFFNNFDEEIITPDPSRLKNFNSTIYCYSLMRCIIGNVSIVAANSLNTVARFDKIQFGILKSFTVFSVYNIRLQQLEKTIQEEEYNKNSVSIALEIIKNVVQPIDGNLLQIIVKEICNAIQMQNYALYEDETLVMISIEETEMIVDFSKIENGISTFLIDHDVFKGKIFDDNERIVSFKFDNWIILFISQNPPLPLYENLLNILQPFISKCIDCREKKEIIPNIELKETTNDIESLDFDARNEIESITVPYQIFQKMGILQFLGVDDQSFYRFLESCMKSHKNYPYHNWSHAVDTLQFLYYLYYRANLTKYFDELQKTCLFISALCHDVSHNGFSSYYHVSAQSRTALLFGNESPMEILSFSKTAELLEKSDFFEKVDKPEFWGFMQNLFVATDEGKSSLTLDTYVTNNTNPTEIGKFFIYLANYANFVRPYEYFHAVCELVYKEKQTENLRSDPTWAKILPQTAKELTSEHYTEKVMPALTLLSQNFPALEDIEKRIKENIDHE</sequence>
<proteinExistence type="predicted"/>
<dbReference type="PANTHER" id="PTHR11347">
    <property type="entry name" value="CYCLIC NUCLEOTIDE PHOSPHODIESTERASE"/>
    <property type="match status" value="1"/>
</dbReference>
<dbReference type="GO" id="GO:0141162">
    <property type="term" value="P:negative regulation of cAMP/PKA signal transduction"/>
    <property type="evidence" value="ECO:0000318"/>
    <property type="project" value="GO_Central"/>
</dbReference>
<dbReference type="GO" id="GO:0047555">
    <property type="term" value="F:3',5'-cyclic-GMP phosphodiesterase activity"/>
    <property type="evidence" value="ECO:0000318"/>
    <property type="project" value="GO_Central"/>
</dbReference>
<evidence type="ECO:0000313" key="7">
    <source>
        <dbReference type="Proteomes" id="UP000001542"/>
    </source>
</evidence>
<dbReference type="PROSITE" id="PS51845">
    <property type="entry name" value="PDEASE_I_2"/>
    <property type="match status" value="1"/>
</dbReference>
<feature type="coiled-coil region" evidence="3">
    <location>
        <begin position="51"/>
        <end position="92"/>
    </location>
</feature>
<dbReference type="AlphaFoldDB" id="A2FSQ8"/>
<dbReference type="VEuPathDB" id="TrichDB:TVAG_460200"/>
<dbReference type="InterPro" id="IPR003607">
    <property type="entry name" value="HD/PDEase_dom"/>
</dbReference>